<feature type="transmembrane region" description="Helical" evidence="1">
    <location>
        <begin position="191"/>
        <end position="211"/>
    </location>
</feature>
<feature type="transmembrane region" description="Helical" evidence="1">
    <location>
        <begin position="161"/>
        <end position="179"/>
    </location>
</feature>
<evidence type="ECO:0000256" key="1">
    <source>
        <dbReference type="SAM" id="Phobius"/>
    </source>
</evidence>
<name>A0ABP3PXT0_9PROT</name>
<feature type="transmembrane region" description="Helical" evidence="1">
    <location>
        <begin position="122"/>
        <end position="141"/>
    </location>
</feature>
<gene>
    <name evidence="2" type="ORF">GCM10008942_29080</name>
</gene>
<protein>
    <recommendedName>
        <fullName evidence="4">Integral membrane protein</fullName>
    </recommendedName>
</protein>
<evidence type="ECO:0000313" key="2">
    <source>
        <dbReference type="EMBL" id="GAA0578395.1"/>
    </source>
</evidence>
<comment type="caution">
    <text evidence="2">The sequence shown here is derived from an EMBL/GenBank/DDBJ whole genome shotgun (WGS) entry which is preliminary data.</text>
</comment>
<reference evidence="3" key="1">
    <citation type="journal article" date="2019" name="Int. J. Syst. Evol. Microbiol.">
        <title>The Global Catalogue of Microorganisms (GCM) 10K type strain sequencing project: providing services to taxonomists for standard genome sequencing and annotation.</title>
        <authorList>
            <consortium name="The Broad Institute Genomics Platform"/>
            <consortium name="The Broad Institute Genome Sequencing Center for Infectious Disease"/>
            <person name="Wu L."/>
            <person name="Ma J."/>
        </authorList>
    </citation>
    <scope>NUCLEOTIDE SEQUENCE [LARGE SCALE GENOMIC DNA]</scope>
    <source>
        <strain evidence="3">JCM 15089</strain>
    </source>
</reference>
<dbReference type="EMBL" id="BAAADD010000008">
    <property type="protein sequence ID" value="GAA0578395.1"/>
    <property type="molecule type" value="Genomic_DNA"/>
</dbReference>
<keyword evidence="3" id="KW-1185">Reference proteome</keyword>
<sequence>MVGKVRAYKRDVIPGRVGGLNMASAERGPYRLRTASDAPYMGAYGYGRHETWLEKIGGAIGAVVRLVFCTLVLCAWLTAAFLYRDTPMEVFGIGTGWLSLAYVLVPVGFYCVAMTNRRYGPAYAFAQVVTALALVTALVLFARDAIAEIVPLDSAPSLREAAAFGIAFLLASFVSIVAFDGARGPRWWTAPLIGFLAAAIVFAAVFFAVSYTGTGRAWLSDCVQYMGLIAGEGLLLLIPFWAMRRMVPPVAGFGGY</sequence>
<feature type="transmembrane region" description="Helical" evidence="1">
    <location>
        <begin position="90"/>
        <end position="110"/>
    </location>
</feature>
<organism evidence="2 3">
    <name type="scientific">Rhizomicrobium electricum</name>
    <dbReference type="NCBI Taxonomy" id="480070"/>
    <lineage>
        <taxon>Bacteria</taxon>
        <taxon>Pseudomonadati</taxon>
        <taxon>Pseudomonadota</taxon>
        <taxon>Alphaproteobacteria</taxon>
        <taxon>Micropepsales</taxon>
        <taxon>Micropepsaceae</taxon>
        <taxon>Rhizomicrobium</taxon>
    </lineage>
</organism>
<feature type="transmembrane region" description="Helical" evidence="1">
    <location>
        <begin position="62"/>
        <end position="84"/>
    </location>
</feature>
<feature type="transmembrane region" description="Helical" evidence="1">
    <location>
        <begin position="223"/>
        <end position="242"/>
    </location>
</feature>
<keyword evidence="1" id="KW-0812">Transmembrane</keyword>
<evidence type="ECO:0008006" key="4">
    <source>
        <dbReference type="Google" id="ProtNLM"/>
    </source>
</evidence>
<accession>A0ABP3PXT0</accession>
<evidence type="ECO:0000313" key="3">
    <source>
        <dbReference type="Proteomes" id="UP001499951"/>
    </source>
</evidence>
<keyword evidence="1" id="KW-0472">Membrane</keyword>
<keyword evidence="1" id="KW-1133">Transmembrane helix</keyword>
<proteinExistence type="predicted"/>
<dbReference type="Proteomes" id="UP001499951">
    <property type="component" value="Unassembled WGS sequence"/>
</dbReference>